<organism evidence="6 7">
    <name type="scientific">Enhygromyxa salina</name>
    <dbReference type="NCBI Taxonomy" id="215803"/>
    <lineage>
        <taxon>Bacteria</taxon>
        <taxon>Pseudomonadati</taxon>
        <taxon>Myxococcota</taxon>
        <taxon>Polyangia</taxon>
        <taxon>Nannocystales</taxon>
        <taxon>Nannocystaceae</taxon>
        <taxon>Enhygromyxa</taxon>
    </lineage>
</organism>
<dbReference type="InterPro" id="IPR029063">
    <property type="entry name" value="SAM-dependent_MTases_sf"/>
</dbReference>
<evidence type="ECO:0000256" key="4">
    <source>
        <dbReference type="ARBA" id="ARBA00022691"/>
    </source>
</evidence>
<dbReference type="Proteomes" id="UP000031599">
    <property type="component" value="Unassembled WGS sequence"/>
</dbReference>
<proteinExistence type="predicted"/>
<evidence type="ECO:0000256" key="1">
    <source>
        <dbReference type="ARBA" id="ARBA00011900"/>
    </source>
</evidence>
<evidence type="ECO:0000256" key="5">
    <source>
        <dbReference type="ARBA" id="ARBA00047942"/>
    </source>
</evidence>
<accession>A0A0C2DF96</accession>
<evidence type="ECO:0000313" key="6">
    <source>
        <dbReference type="EMBL" id="KIG18297.1"/>
    </source>
</evidence>
<dbReference type="PROSITE" id="PS00092">
    <property type="entry name" value="N6_MTASE"/>
    <property type="match status" value="1"/>
</dbReference>
<dbReference type="EC" id="2.1.1.72" evidence="1"/>
<evidence type="ECO:0000256" key="3">
    <source>
        <dbReference type="ARBA" id="ARBA00022679"/>
    </source>
</evidence>
<dbReference type="SUPFAM" id="SSF53335">
    <property type="entry name" value="S-adenosyl-L-methionine-dependent methyltransferases"/>
    <property type="match status" value="1"/>
</dbReference>
<dbReference type="GO" id="GO:0003676">
    <property type="term" value="F:nucleic acid binding"/>
    <property type="evidence" value="ECO:0007669"/>
    <property type="project" value="InterPro"/>
</dbReference>
<dbReference type="GO" id="GO:0009007">
    <property type="term" value="F:site-specific DNA-methyltransferase (adenine-specific) activity"/>
    <property type="evidence" value="ECO:0007669"/>
    <property type="project" value="UniProtKB-EC"/>
</dbReference>
<gene>
    <name evidence="6" type="ORF">DB30_01406</name>
</gene>
<dbReference type="GO" id="GO:0032259">
    <property type="term" value="P:methylation"/>
    <property type="evidence" value="ECO:0007669"/>
    <property type="project" value="UniProtKB-KW"/>
</dbReference>
<comment type="caution">
    <text evidence="6">The sequence shown here is derived from an EMBL/GenBank/DDBJ whole genome shotgun (WGS) entry which is preliminary data.</text>
</comment>
<protein>
    <recommendedName>
        <fullName evidence="1">site-specific DNA-methyltransferase (adenine-specific)</fullName>
        <ecNumber evidence="1">2.1.1.72</ecNumber>
    </recommendedName>
</protein>
<name>A0A0C2DF96_9BACT</name>
<dbReference type="PRINTS" id="PR00505">
    <property type="entry name" value="D12N6MTFRASE"/>
</dbReference>
<keyword evidence="4" id="KW-0949">S-adenosyl-L-methionine</keyword>
<dbReference type="Pfam" id="PF02086">
    <property type="entry name" value="MethyltransfD12"/>
    <property type="match status" value="1"/>
</dbReference>
<dbReference type="GO" id="GO:0009307">
    <property type="term" value="P:DNA restriction-modification system"/>
    <property type="evidence" value="ECO:0007669"/>
    <property type="project" value="InterPro"/>
</dbReference>
<dbReference type="RefSeq" id="WP_146658191.1">
    <property type="nucleotide sequence ID" value="NZ_JMCC02000013.1"/>
</dbReference>
<dbReference type="EMBL" id="JMCC02000013">
    <property type="protein sequence ID" value="KIG18297.1"/>
    <property type="molecule type" value="Genomic_DNA"/>
</dbReference>
<keyword evidence="2 6" id="KW-0489">Methyltransferase</keyword>
<dbReference type="InterPro" id="IPR012327">
    <property type="entry name" value="MeTrfase_D12"/>
</dbReference>
<evidence type="ECO:0000313" key="7">
    <source>
        <dbReference type="Proteomes" id="UP000031599"/>
    </source>
</evidence>
<sequence length="365" mass="40509">MIKYIGSKRTLLPVVLDAVAAVPGAASIIDLFSGTSRVGHALKRAGYRVLSNDHNTYAATLARCYVAADLEQMQRDATRLLAELDALPGEPGWFTHTFCERSRFFQPKNGARVDAIRDAIAAKQLEPELEAVLLVSLMEAADRVDSTCGLQMAYLKQWAARSHNDLSLRLPDLVPRAPAGKSEAHQLDALAAAHELTADVAYLDPPYNQHSYLSNYHVWESLVLWDQPEVYGIACKRVDCRTRKSPYNSKRKFHAALAELIAAVQAKVLLVSFNNEGYIEREQMEAMLSTRGRVTVLTHDYKRYVGAQIGIYNPSGEKVGAVSHLRNLEYLYVVETDALEQPLQLTAPIDPSAEAADEPQTELFE</sequence>
<keyword evidence="3 6" id="KW-0808">Transferase</keyword>
<evidence type="ECO:0000256" key="2">
    <source>
        <dbReference type="ARBA" id="ARBA00022603"/>
    </source>
</evidence>
<comment type="catalytic activity">
    <reaction evidence="5">
        <text>a 2'-deoxyadenosine in DNA + S-adenosyl-L-methionine = an N(6)-methyl-2'-deoxyadenosine in DNA + S-adenosyl-L-homocysteine + H(+)</text>
        <dbReference type="Rhea" id="RHEA:15197"/>
        <dbReference type="Rhea" id="RHEA-COMP:12418"/>
        <dbReference type="Rhea" id="RHEA-COMP:12419"/>
        <dbReference type="ChEBI" id="CHEBI:15378"/>
        <dbReference type="ChEBI" id="CHEBI:57856"/>
        <dbReference type="ChEBI" id="CHEBI:59789"/>
        <dbReference type="ChEBI" id="CHEBI:90615"/>
        <dbReference type="ChEBI" id="CHEBI:90616"/>
        <dbReference type="EC" id="2.1.1.72"/>
    </reaction>
</comment>
<dbReference type="InterPro" id="IPR002052">
    <property type="entry name" value="DNA_methylase_N6_adenine_CS"/>
</dbReference>
<dbReference type="AlphaFoldDB" id="A0A0C2DF96"/>
<reference evidence="6 7" key="1">
    <citation type="submission" date="2014-12" db="EMBL/GenBank/DDBJ databases">
        <title>Genome assembly of Enhygromyxa salina DSM 15201.</title>
        <authorList>
            <person name="Sharma G."/>
            <person name="Subramanian S."/>
        </authorList>
    </citation>
    <scope>NUCLEOTIDE SEQUENCE [LARGE SCALE GENOMIC DNA]</scope>
    <source>
        <strain evidence="6 7">DSM 15201</strain>
    </source>
</reference>